<evidence type="ECO:0000313" key="2">
    <source>
        <dbReference type="EMBL" id="GAA0169905.1"/>
    </source>
</evidence>
<keyword evidence="3" id="KW-1185">Reference proteome</keyword>
<sequence length="180" mass="20121">MTQKAKQKQASSLCEKSMEIVLNLIKVSSFSLATMNLGPNSAVHGKNKVVSKTPLISNPNEFDGGGGRRRLKGPETSKSATYLLKQDEGDKSSYKVLESSKNIDDGYCSDYIKKVHKRNGKENTNAPTTKIQENAEITNRKVEKFIRRFHERNRSILMSASTGVPYTIVQPPPNYKQRSN</sequence>
<feature type="region of interest" description="Disordered" evidence="1">
    <location>
        <begin position="54"/>
        <end position="77"/>
    </location>
</feature>
<organism evidence="2 3">
    <name type="scientific">Lithospermum erythrorhizon</name>
    <name type="common">Purple gromwell</name>
    <name type="synonym">Lithospermum officinale var. erythrorhizon</name>
    <dbReference type="NCBI Taxonomy" id="34254"/>
    <lineage>
        <taxon>Eukaryota</taxon>
        <taxon>Viridiplantae</taxon>
        <taxon>Streptophyta</taxon>
        <taxon>Embryophyta</taxon>
        <taxon>Tracheophyta</taxon>
        <taxon>Spermatophyta</taxon>
        <taxon>Magnoliopsida</taxon>
        <taxon>eudicotyledons</taxon>
        <taxon>Gunneridae</taxon>
        <taxon>Pentapetalae</taxon>
        <taxon>asterids</taxon>
        <taxon>lamiids</taxon>
        <taxon>Boraginales</taxon>
        <taxon>Boraginaceae</taxon>
        <taxon>Boraginoideae</taxon>
        <taxon>Lithospermeae</taxon>
        <taxon>Lithospermum</taxon>
    </lineage>
</organism>
<evidence type="ECO:0000256" key="1">
    <source>
        <dbReference type="SAM" id="MobiDB-lite"/>
    </source>
</evidence>
<evidence type="ECO:0000313" key="3">
    <source>
        <dbReference type="Proteomes" id="UP001454036"/>
    </source>
</evidence>
<proteinExistence type="predicted"/>
<dbReference type="EMBL" id="BAABME010024284">
    <property type="protein sequence ID" value="GAA0169905.1"/>
    <property type="molecule type" value="Genomic_DNA"/>
</dbReference>
<name>A0AAV3R211_LITER</name>
<dbReference type="Proteomes" id="UP001454036">
    <property type="component" value="Unassembled WGS sequence"/>
</dbReference>
<reference evidence="2 3" key="1">
    <citation type="submission" date="2024-01" db="EMBL/GenBank/DDBJ databases">
        <title>The complete chloroplast genome sequence of Lithospermum erythrorhizon: insights into the phylogenetic relationship among Boraginaceae species and the maternal lineages of purple gromwells.</title>
        <authorList>
            <person name="Okada T."/>
            <person name="Watanabe K."/>
        </authorList>
    </citation>
    <scope>NUCLEOTIDE SEQUENCE [LARGE SCALE GENOMIC DNA]</scope>
</reference>
<gene>
    <name evidence="2" type="ORF">LIER_40848</name>
</gene>
<comment type="caution">
    <text evidence="2">The sequence shown here is derived from an EMBL/GenBank/DDBJ whole genome shotgun (WGS) entry which is preliminary data.</text>
</comment>
<protein>
    <submittedName>
        <fullName evidence="2">Uncharacterized protein</fullName>
    </submittedName>
</protein>
<accession>A0AAV3R211</accession>
<dbReference type="AlphaFoldDB" id="A0AAV3R211"/>